<dbReference type="Proteomes" id="UP001595616">
    <property type="component" value="Unassembled WGS sequence"/>
</dbReference>
<reference evidence="2" key="1">
    <citation type="journal article" date="2019" name="Int. J. Syst. Evol. Microbiol.">
        <title>The Global Catalogue of Microorganisms (GCM) 10K type strain sequencing project: providing services to taxonomists for standard genome sequencing and annotation.</title>
        <authorList>
            <consortium name="The Broad Institute Genomics Platform"/>
            <consortium name="The Broad Institute Genome Sequencing Center for Infectious Disease"/>
            <person name="Wu L."/>
            <person name="Ma J."/>
        </authorList>
    </citation>
    <scope>NUCLEOTIDE SEQUENCE [LARGE SCALE GENOMIC DNA]</scope>
    <source>
        <strain evidence="2">CECT 7956</strain>
    </source>
</reference>
<name>A0ABV7YWT1_9BACT</name>
<evidence type="ECO:0008006" key="3">
    <source>
        <dbReference type="Google" id="ProtNLM"/>
    </source>
</evidence>
<evidence type="ECO:0000313" key="1">
    <source>
        <dbReference type="EMBL" id="MFC3810373.1"/>
    </source>
</evidence>
<evidence type="ECO:0000313" key="2">
    <source>
        <dbReference type="Proteomes" id="UP001595616"/>
    </source>
</evidence>
<gene>
    <name evidence="1" type="ORF">ACFOOI_06910</name>
</gene>
<protein>
    <recommendedName>
        <fullName evidence="3">Lipocalin-like domain-containing protein</fullName>
    </recommendedName>
</protein>
<keyword evidence="2" id="KW-1185">Reference proteome</keyword>
<proteinExistence type="predicted"/>
<dbReference type="RefSeq" id="WP_379836458.1">
    <property type="nucleotide sequence ID" value="NZ_JBHRYQ010000001.1"/>
</dbReference>
<accession>A0ABV7YWT1</accession>
<sequence length="161" mass="18912">MIKYIIVFFVFFNIQNLFAQDFYEQVKGKDWILVTDMKVNKGRDLEFAEFDTRLLSINNMIWTFLPNGEFTYDYQSSADAEACAGVDFLDIDLDESSWQYNPNTNVLMLTLKGGYASIDDFVVRMTYTFEGLSDGNMGQKFTLKYQKTLFYNDLTRFNKRK</sequence>
<dbReference type="EMBL" id="JBHRYQ010000001">
    <property type="protein sequence ID" value="MFC3810373.1"/>
    <property type="molecule type" value="Genomic_DNA"/>
</dbReference>
<organism evidence="1 2">
    <name type="scientific">Lacihabitans lacunae</name>
    <dbReference type="NCBI Taxonomy" id="1028214"/>
    <lineage>
        <taxon>Bacteria</taxon>
        <taxon>Pseudomonadati</taxon>
        <taxon>Bacteroidota</taxon>
        <taxon>Cytophagia</taxon>
        <taxon>Cytophagales</taxon>
        <taxon>Leadbetterellaceae</taxon>
        <taxon>Lacihabitans</taxon>
    </lineage>
</organism>
<comment type="caution">
    <text evidence="1">The sequence shown here is derived from an EMBL/GenBank/DDBJ whole genome shotgun (WGS) entry which is preliminary data.</text>
</comment>